<gene>
    <name evidence="1" type="ORF">AMON00008_LOCUS22188</name>
</gene>
<dbReference type="PANTHER" id="PTHR24114">
    <property type="entry name" value="LEUCINE RICH REPEAT FAMILY PROTEIN"/>
    <property type="match status" value="1"/>
</dbReference>
<proteinExistence type="predicted"/>
<dbReference type="Pfam" id="PF13516">
    <property type="entry name" value="LRR_6"/>
    <property type="match status" value="5"/>
</dbReference>
<dbReference type="Gene3D" id="3.80.10.10">
    <property type="entry name" value="Ribonuclease Inhibitor"/>
    <property type="match status" value="2"/>
</dbReference>
<name>A0A7S4QL56_9DINO</name>
<protein>
    <submittedName>
        <fullName evidence="1">Uncharacterized protein</fullName>
    </submittedName>
</protein>
<dbReference type="InterPro" id="IPR001611">
    <property type="entry name" value="Leu-rich_rpt"/>
</dbReference>
<dbReference type="AlphaFoldDB" id="A0A7S4QL56"/>
<accession>A0A7S4QL56</accession>
<dbReference type="SMART" id="SM00368">
    <property type="entry name" value="LRR_RI"/>
    <property type="match status" value="7"/>
</dbReference>
<organism evidence="1">
    <name type="scientific">Alexandrium monilatum</name>
    <dbReference type="NCBI Taxonomy" id="311494"/>
    <lineage>
        <taxon>Eukaryota</taxon>
        <taxon>Sar</taxon>
        <taxon>Alveolata</taxon>
        <taxon>Dinophyceae</taxon>
        <taxon>Gonyaulacales</taxon>
        <taxon>Pyrocystaceae</taxon>
        <taxon>Alexandrium</taxon>
    </lineage>
</organism>
<dbReference type="EMBL" id="HBNR01032370">
    <property type="protein sequence ID" value="CAE4586962.1"/>
    <property type="molecule type" value="Transcribed_RNA"/>
</dbReference>
<dbReference type="PANTHER" id="PTHR24114:SF2">
    <property type="entry name" value="F-BOX DOMAIN-CONTAINING PROTEIN-RELATED"/>
    <property type="match status" value="1"/>
</dbReference>
<dbReference type="InterPro" id="IPR032675">
    <property type="entry name" value="LRR_dom_sf"/>
</dbReference>
<dbReference type="SUPFAM" id="SSF52047">
    <property type="entry name" value="RNI-like"/>
    <property type="match status" value="1"/>
</dbReference>
<reference evidence="1" key="1">
    <citation type="submission" date="2021-01" db="EMBL/GenBank/DDBJ databases">
        <authorList>
            <person name="Corre E."/>
            <person name="Pelletier E."/>
            <person name="Niang G."/>
            <person name="Scheremetjew M."/>
            <person name="Finn R."/>
            <person name="Kale V."/>
            <person name="Holt S."/>
            <person name="Cochrane G."/>
            <person name="Meng A."/>
            <person name="Brown T."/>
            <person name="Cohen L."/>
        </authorList>
    </citation>
    <scope>NUCLEOTIDE SEQUENCE</scope>
    <source>
        <strain evidence="1">CCMP3105</strain>
    </source>
</reference>
<sequence>MAAAVVADPVSVPTSLGAREVLDLAGPLLNLQKVENPQVSIHQCSTRYGSQALRSLFEKLVERGTTSSFEEINLADNTIGDEGAAYLQKGLSGNSSLKRLTMPRAGVGAEGFKALGKLLADSPALESLVLSSNICDAAGMEGEFSAGLAKNKSLKSLVLAACRIGDKGVEKLCAEALRNHPALEHVCLTYNRLEEATAKSFNQVLAVNKKLRYLDLCGNSLGPEGAELLAEGLKANKGHLTQLGLAQNGIRLKGARALCKHFLSAEGSSLVYLDLRHNSVTYRGMVELRDGILGKPMDGPEGWMLLFDGDKRQLLINAL</sequence>
<evidence type="ECO:0000313" key="1">
    <source>
        <dbReference type="EMBL" id="CAE4586962.1"/>
    </source>
</evidence>
<dbReference type="InterPro" id="IPR052394">
    <property type="entry name" value="LRR-containing"/>
</dbReference>